<dbReference type="AlphaFoldDB" id="A0A921SSG5"/>
<comment type="caution">
    <text evidence="1">The sequence shown here is derived from an EMBL/GenBank/DDBJ whole genome shotgun (WGS) entry which is preliminary data.</text>
</comment>
<dbReference type="RefSeq" id="WP_295369849.1">
    <property type="nucleotide sequence ID" value="NZ_DYUC01000032.1"/>
</dbReference>
<gene>
    <name evidence="1" type="ORF">K8V01_03990</name>
</gene>
<evidence type="ECO:0000313" key="1">
    <source>
        <dbReference type="EMBL" id="HJG86169.1"/>
    </source>
</evidence>
<evidence type="ECO:0000313" key="2">
    <source>
        <dbReference type="Proteomes" id="UP000760668"/>
    </source>
</evidence>
<evidence type="ECO:0008006" key="3">
    <source>
        <dbReference type="Google" id="ProtNLM"/>
    </source>
</evidence>
<proteinExistence type="predicted"/>
<reference evidence="1" key="2">
    <citation type="submission" date="2021-09" db="EMBL/GenBank/DDBJ databases">
        <authorList>
            <person name="Gilroy R."/>
        </authorList>
    </citation>
    <scope>NUCLEOTIDE SEQUENCE</scope>
    <source>
        <strain evidence="1">CHK179-5677</strain>
    </source>
</reference>
<name>A0A921SSG5_9FIRM</name>
<dbReference type="EMBL" id="DYUC01000032">
    <property type="protein sequence ID" value="HJG86169.1"/>
    <property type="molecule type" value="Genomic_DNA"/>
</dbReference>
<organism evidence="1 2">
    <name type="scientific">Pseudoflavonifractor capillosus</name>
    <dbReference type="NCBI Taxonomy" id="106588"/>
    <lineage>
        <taxon>Bacteria</taxon>
        <taxon>Bacillati</taxon>
        <taxon>Bacillota</taxon>
        <taxon>Clostridia</taxon>
        <taxon>Eubacteriales</taxon>
        <taxon>Oscillospiraceae</taxon>
        <taxon>Pseudoflavonifractor</taxon>
    </lineage>
</organism>
<dbReference type="SUPFAM" id="SSF116734">
    <property type="entry name" value="DNA methylase specificity domain"/>
    <property type="match status" value="1"/>
</dbReference>
<reference evidence="1" key="1">
    <citation type="journal article" date="2021" name="PeerJ">
        <title>Extensive microbial diversity within the chicken gut microbiome revealed by metagenomics and culture.</title>
        <authorList>
            <person name="Gilroy R."/>
            <person name="Ravi A."/>
            <person name="Getino M."/>
            <person name="Pursley I."/>
            <person name="Horton D.L."/>
            <person name="Alikhan N.F."/>
            <person name="Baker D."/>
            <person name="Gharbi K."/>
            <person name="Hall N."/>
            <person name="Watson M."/>
            <person name="Adriaenssens E.M."/>
            <person name="Foster-Nyarko E."/>
            <person name="Jarju S."/>
            <person name="Secka A."/>
            <person name="Antonio M."/>
            <person name="Oren A."/>
            <person name="Chaudhuri R.R."/>
            <person name="La Ragione R."/>
            <person name="Hildebrand F."/>
            <person name="Pallen M.J."/>
        </authorList>
    </citation>
    <scope>NUCLEOTIDE SEQUENCE</scope>
    <source>
        <strain evidence="1">CHK179-5677</strain>
    </source>
</reference>
<accession>A0A921SSG5</accession>
<protein>
    <recommendedName>
        <fullName evidence="3">Type I restriction modification DNA specificity domain-containing protein</fullName>
    </recommendedName>
</protein>
<sequence length="71" mass="8227">MRNARQAVNQTNFNGELLAQTKISVPSLDTQLDIIAKLEEEIFIVKQNKRLIAIFEQKIEDKISEIWGEKQ</sequence>
<dbReference type="Proteomes" id="UP000760668">
    <property type="component" value="Unassembled WGS sequence"/>
</dbReference>